<feature type="disulfide bond" evidence="17">
    <location>
        <begin position="108"/>
        <end position="276"/>
    </location>
</feature>
<keyword evidence="9" id="KW-0333">Golgi apparatus</keyword>
<dbReference type="AlphaFoldDB" id="A0A7J7TGK3"/>
<evidence type="ECO:0000256" key="8">
    <source>
        <dbReference type="ARBA" id="ARBA00022989"/>
    </source>
</evidence>
<keyword evidence="4 18" id="KW-0328">Glycosyltransferase</keyword>
<evidence type="ECO:0000256" key="10">
    <source>
        <dbReference type="ARBA" id="ARBA00023136"/>
    </source>
</evidence>
<dbReference type="GO" id="GO:0009312">
    <property type="term" value="P:oligosaccharide biosynthetic process"/>
    <property type="evidence" value="ECO:0007669"/>
    <property type="project" value="TreeGrafter"/>
</dbReference>
<dbReference type="PIRSF" id="PIRSF005557">
    <property type="entry name" value="Sialyl_trans"/>
    <property type="match status" value="1"/>
</dbReference>
<dbReference type="PANTHER" id="PTHR45941:SF1">
    <property type="entry name" value="ALPHA-N-ACETYLGALACTOSAMINIDE ALPHA-2,6-SIALYLTRANSFERASE 1"/>
    <property type="match status" value="1"/>
</dbReference>
<dbReference type="InterPro" id="IPR038578">
    <property type="entry name" value="GT29-like_sf"/>
</dbReference>
<dbReference type="GO" id="GO:1901137">
    <property type="term" value="P:carbohydrate derivative biosynthetic process"/>
    <property type="evidence" value="ECO:0007669"/>
    <property type="project" value="UniProtKB-ARBA"/>
</dbReference>
<dbReference type="EMBL" id="JACAGC010000020">
    <property type="protein sequence ID" value="KAF6299838.1"/>
    <property type="molecule type" value="Genomic_DNA"/>
</dbReference>
<keyword evidence="6" id="KW-0812">Transmembrane</keyword>
<keyword evidence="10" id="KW-0472">Membrane</keyword>
<dbReference type="PANTHER" id="PTHR45941">
    <property type="entry name" value="ALPHA-N-ACETYLGALACTOSAMINIDE ALPHA-2,6-SIALYLTRANSFERASE 2-LIKE-RELATED"/>
    <property type="match status" value="1"/>
</dbReference>
<evidence type="ECO:0000256" key="7">
    <source>
        <dbReference type="ARBA" id="ARBA00022968"/>
    </source>
</evidence>
<comment type="caution">
    <text evidence="18">The sequence shown here is derived from an EMBL/GenBank/DDBJ whole genome shotgun (WGS) entry which is preliminary data.</text>
</comment>
<keyword evidence="5 18" id="KW-0808">Transferase</keyword>
<reference evidence="18 19" key="1">
    <citation type="journal article" date="2020" name="Nature">
        <title>Six reference-quality genomes reveal evolution of bat adaptations.</title>
        <authorList>
            <person name="Jebb D."/>
            <person name="Huang Z."/>
            <person name="Pippel M."/>
            <person name="Hughes G.M."/>
            <person name="Lavrichenko K."/>
            <person name="Devanna P."/>
            <person name="Winkler S."/>
            <person name="Jermiin L.S."/>
            <person name="Skirmuntt E.C."/>
            <person name="Katzourakis A."/>
            <person name="Burkitt-Gray L."/>
            <person name="Ray D.A."/>
            <person name="Sullivan K.A.M."/>
            <person name="Roscito J.G."/>
            <person name="Kirilenko B.M."/>
            <person name="Davalos L.M."/>
            <person name="Corthals A.P."/>
            <person name="Power M.L."/>
            <person name="Jones G."/>
            <person name="Ransome R.D."/>
            <person name="Dechmann D.K.N."/>
            <person name="Locatelli A.G."/>
            <person name="Puechmaille S.J."/>
            <person name="Fedrigo O."/>
            <person name="Jarvis E.D."/>
            <person name="Hiller M."/>
            <person name="Vernes S.C."/>
            <person name="Myers E.W."/>
            <person name="Teeling E.C."/>
        </authorList>
    </citation>
    <scope>NUCLEOTIDE SEQUENCE [LARGE SCALE GENOMIC DNA]</scope>
    <source>
        <strain evidence="18">MRhiFer1</strain>
        <tissue evidence="18">Lung</tissue>
    </source>
</reference>
<dbReference type="Pfam" id="PF00777">
    <property type="entry name" value="Glyco_transf_29"/>
    <property type="match status" value="1"/>
</dbReference>
<comment type="subcellular location">
    <subcellularLocation>
        <location evidence="1">Golgi apparatus membrane</location>
        <topology evidence="1">Single-pass type II membrane protein</topology>
    </subcellularLocation>
</comment>
<keyword evidence="7" id="KW-0735">Signal-anchor</keyword>
<dbReference type="EC" id="2.4.3.3" evidence="14"/>
<gene>
    <name evidence="18" type="ORF">mRhiFer1_016227</name>
</gene>
<dbReference type="GO" id="GO:0001665">
    <property type="term" value="F:alpha-N-acetylgalactosaminide alpha-2,6-sialyltransferase activity"/>
    <property type="evidence" value="ECO:0007669"/>
    <property type="project" value="UniProtKB-EC"/>
</dbReference>
<comment type="catalytic activity">
    <reaction evidence="15">
        <text>a 3-O-[N-acetyl-alpha-neuraminyl-(2-&gt;3)-beta-D-galactosyl-(1-&gt;3)-N-acetyl-alpha-D-galactosaminyl]-L-threonyl-[protein] + CMP-N-acetyl-beta-neuraminate = a 3-O-{alpha-Neu5Ac-(2-&gt;3)-beta-D-Gal-(1-&gt;3)-[alpha-Neu5Ac-(2-&gt;6)]-alpha-D-GalNAc}-L-threonyl-[protein] + CMP + H(+)</text>
        <dbReference type="Rhea" id="RHEA:81659"/>
        <dbReference type="Rhea" id="RHEA-COMP:14417"/>
        <dbReference type="Rhea" id="RHEA-COMP:16763"/>
        <dbReference type="ChEBI" id="CHEBI:15378"/>
        <dbReference type="ChEBI" id="CHEBI:57812"/>
        <dbReference type="ChEBI" id="CHEBI:60377"/>
        <dbReference type="ChEBI" id="CHEBI:139598"/>
        <dbReference type="ChEBI" id="CHEBI:156398"/>
    </reaction>
    <physiologicalReaction direction="left-to-right" evidence="15">
        <dbReference type="Rhea" id="RHEA:81660"/>
    </physiologicalReaction>
</comment>
<accession>A0A7J7TGK3</accession>
<dbReference type="FunFam" id="3.90.1480.20:FF:000013">
    <property type="entry name" value="ST6 N-acetylgalactosaminide alpha-2,6-sialyltransferase 1"/>
    <property type="match status" value="1"/>
</dbReference>
<comment type="catalytic activity">
    <reaction evidence="13">
        <text>a beta-D-galactosyl-(1-&gt;3)-N-acetyl-alpha-D-galactosaminyl derivative + CMP-N-acetyl-beta-neuraminate = a beta-D-galactosyl-(1-&gt;3)-[N-acetyl-alpha-neuraminyl-(2-&gt;6)]-N-acetyl-alpha-D-galactosaminyl derivative + CMP + H(+)</text>
        <dbReference type="Rhea" id="RHEA:11136"/>
        <dbReference type="ChEBI" id="CHEBI:15378"/>
        <dbReference type="ChEBI" id="CHEBI:57812"/>
        <dbReference type="ChEBI" id="CHEBI:60377"/>
        <dbReference type="ChEBI" id="CHEBI:133470"/>
        <dbReference type="ChEBI" id="CHEBI:140764"/>
        <dbReference type="EC" id="2.4.3.3"/>
    </reaction>
    <physiologicalReaction direction="left-to-right" evidence="13">
        <dbReference type="Rhea" id="RHEA:11137"/>
    </physiologicalReaction>
</comment>
<keyword evidence="12" id="KW-0325">Glycoprotein</keyword>
<proteinExistence type="inferred from homology"/>
<evidence type="ECO:0000256" key="15">
    <source>
        <dbReference type="ARBA" id="ARBA00050664"/>
    </source>
</evidence>
<name>A0A7J7TGK3_RHIFE</name>
<dbReference type="InterPro" id="IPR001675">
    <property type="entry name" value="Glyco_trans_29"/>
</dbReference>
<evidence type="ECO:0000256" key="1">
    <source>
        <dbReference type="ARBA" id="ARBA00004323"/>
    </source>
</evidence>
<dbReference type="InterPro" id="IPR012163">
    <property type="entry name" value="Sialyl_trans"/>
</dbReference>
<dbReference type="Proteomes" id="UP000585614">
    <property type="component" value="Unassembled WGS sequence"/>
</dbReference>
<dbReference type="GO" id="GO:0000139">
    <property type="term" value="C:Golgi membrane"/>
    <property type="evidence" value="ECO:0007669"/>
    <property type="project" value="UniProtKB-SubCell"/>
</dbReference>
<evidence type="ECO:0000313" key="19">
    <source>
        <dbReference type="Proteomes" id="UP000585614"/>
    </source>
</evidence>
<sequence length="341" mass="39708">MGRCEPCPGAHRRPGRSSIRACPDSVKVRASKSLWLQNLFLPNLTLFLDSSNFNLSEWNRLEHFKPPFGFMDLNYSLVQKVVTRFPPVPQQQLLLASLPAGSSQCISCAVVGNGGILNNSHMGQEIDSHDYVFRLSGAVTKGYEQDVGTRTSFYGFTAFSVTQSLLTLHNRGFQHVPVEKDIRYLHFLEGLRDFEWLEAMLLNQTLAKKSLSWFRHRPQEAFQEALRLDRYLLLHPDLMRYIKNRFLRSKTLNTVHWRIYRPTTGALLLLTALQLCDQVSAYGFITEGHERFSDHYYDKSWKKTIFYINHDFKLEREVWKRLHDEGIIRLYQRPTTPKPKI</sequence>
<evidence type="ECO:0000256" key="3">
    <source>
        <dbReference type="ARBA" id="ARBA00006003"/>
    </source>
</evidence>
<evidence type="ECO:0000256" key="4">
    <source>
        <dbReference type="ARBA" id="ARBA00022676"/>
    </source>
</evidence>
<evidence type="ECO:0000256" key="9">
    <source>
        <dbReference type="ARBA" id="ARBA00023034"/>
    </source>
</evidence>
<evidence type="ECO:0000313" key="18">
    <source>
        <dbReference type="EMBL" id="KAF6299838.1"/>
    </source>
</evidence>
<evidence type="ECO:0000256" key="2">
    <source>
        <dbReference type="ARBA" id="ARBA00004922"/>
    </source>
</evidence>
<evidence type="ECO:0000256" key="13">
    <source>
        <dbReference type="ARBA" id="ARBA00036348"/>
    </source>
</evidence>
<evidence type="ECO:0000256" key="6">
    <source>
        <dbReference type="ARBA" id="ARBA00022692"/>
    </source>
</evidence>
<protein>
    <recommendedName>
        <fullName evidence="14">alpha-N-acetylgalactosaminide alpha-2,6-sialyltransferase</fullName>
        <ecNumber evidence="14">2.4.3.3</ecNumber>
    </recommendedName>
</protein>
<evidence type="ECO:0000256" key="5">
    <source>
        <dbReference type="ARBA" id="ARBA00022679"/>
    </source>
</evidence>
<keyword evidence="11" id="KW-1015">Disulfide bond</keyword>
<comment type="pathway">
    <text evidence="2">Protein modification; protein glycosylation.</text>
</comment>
<keyword evidence="8" id="KW-1133">Transmembrane helix</keyword>
<evidence type="ECO:0000256" key="11">
    <source>
        <dbReference type="ARBA" id="ARBA00023157"/>
    </source>
</evidence>
<evidence type="ECO:0000256" key="16">
    <source>
        <dbReference type="ARBA" id="ARBA00052285"/>
    </source>
</evidence>
<evidence type="ECO:0000256" key="12">
    <source>
        <dbReference type="ARBA" id="ARBA00023180"/>
    </source>
</evidence>
<comment type="catalytic activity">
    <reaction evidence="16">
        <text>a 3-O-[N-acetyl-alpha-D-galactosaminyl]-L-threonyl-[protein] + CMP-N-acetyl-beta-neuraminate = a 3-O-[N-acetyl-alpha-neuraminosyl-(2-&gt;6)-N-acetyl-alpha-D-galactosaminyl]-L-threonyl-[protein] + CMP + H(+)</text>
        <dbReference type="Rhea" id="RHEA:81643"/>
        <dbReference type="Rhea" id="RHEA-COMP:11689"/>
        <dbReference type="Rhea" id="RHEA-COMP:19720"/>
        <dbReference type="ChEBI" id="CHEBI:15378"/>
        <dbReference type="ChEBI" id="CHEBI:57812"/>
        <dbReference type="ChEBI" id="CHEBI:60377"/>
        <dbReference type="ChEBI" id="CHEBI:87075"/>
        <dbReference type="ChEBI" id="CHEBI:231970"/>
    </reaction>
    <physiologicalReaction direction="left-to-right" evidence="16">
        <dbReference type="Rhea" id="RHEA:81644"/>
    </physiologicalReaction>
</comment>
<dbReference type="Gene3D" id="3.90.1480.20">
    <property type="entry name" value="Glycosyl transferase family 29"/>
    <property type="match status" value="1"/>
</dbReference>
<comment type="similarity">
    <text evidence="3">Belongs to the glycosyltransferase 29 family.</text>
</comment>
<organism evidence="18 19">
    <name type="scientific">Rhinolophus ferrumequinum</name>
    <name type="common">Greater horseshoe bat</name>
    <dbReference type="NCBI Taxonomy" id="59479"/>
    <lineage>
        <taxon>Eukaryota</taxon>
        <taxon>Metazoa</taxon>
        <taxon>Chordata</taxon>
        <taxon>Craniata</taxon>
        <taxon>Vertebrata</taxon>
        <taxon>Euteleostomi</taxon>
        <taxon>Mammalia</taxon>
        <taxon>Eutheria</taxon>
        <taxon>Laurasiatheria</taxon>
        <taxon>Chiroptera</taxon>
        <taxon>Yinpterochiroptera</taxon>
        <taxon>Rhinolophoidea</taxon>
        <taxon>Rhinolophidae</taxon>
        <taxon>Rhinolophinae</taxon>
        <taxon>Rhinolophus</taxon>
    </lineage>
</organism>
<evidence type="ECO:0000256" key="17">
    <source>
        <dbReference type="PIRSR" id="PIRSR005557-2"/>
    </source>
</evidence>
<evidence type="ECO:0000256" key="14">
    <source>
        <dbReference type="ARBA" id="ARBA00039109"/>
    </source>
</evidence>